<evidence type="ECO:0000313" key="2">
    <source>
        <dbReference type="Proteomes" id="UP001501459"/>
    </source>
</evidence>
<accession>A0ABN0Z6K7</accession>
<name>A0ABN0Z6K7_9BACI</name>
<protein>
    <submittedName>
        <fullName evidence="1">Uncharacterized protein</fullName>
    </submittedName>
</protein>
<sequence length="60" mass="7256">MKKNNKQSVITKGEPPRRSLNIPIAYVGENHSQRRLREENRRILGKRRRTYGWREEESVH</sequence>
<organism evidence="1 2">
    <name type="scientific">Lentibacillus halophilus</name>
    <dbReference type="NCBI Taxonomy" id="295065"/>
    <lineage>
        <taxon>Bacteria</taxon>
        <taxon>Bacillati</taxon>
        <taxon>Bacillota</taxon>
        <taxon>Bacilli</taxon>
        <taxon>Bacillales</taxon>
        <taxon>Bacillaceae</taxon>
        <taxon>Lentibacillus</taxon>
    </lineage>
</organism>
<proteinExistence type="predicted"/>
<evidence type="ECO:0000313" key="1">
    <source>
        <dbReference type="EMBL" id="GAA0435540.1"/>
    </source>
</evidence>
<dbReference type="RefSeq" id="WP_343751585.1">
    <property type="nucleotide sequence ID" value="NZ_BAAADM010000027.1"/>
</dbReference>
<gene>
    <name evidence="1" type="ORF">GCM10008983_10200</name>
</gene>
<comment type="caution">
    <text evidence="1">The sequence shown here is derived from an EMBL/GenBank/DDBJ whole genome shotgun (WGS) entry which is preliminary data.</text>
</comment>
<dbReference type="Proteomes" id="UP001501459">
    <property type="component" value="Unassembled WGS sequence"/>
</dbReference>
<reference evidence="1 2" key="1">
    <citation type="journal article" date="2019" name="Int. J. Syst. Evol. Microbiol.">
        <title>The Global Catalogue of Microorganisms (GCM) 10K type strain sequencing project: providing services to taxonomists for standard genome sequencing and annotation.</title>
        <authorList>
            <consortium name="The Broad Institute Genomics Platform"/>
            <consortium name="The Broad Institute Genome Sequencing Center for Infectious Disease"/>
            <person name="Wu L."/>
            <person name="Ma J."/>
        </authorList>
    </citation>
    <scope>NUCLEOTIDE SEQUENCE [LARGE SCALE GENOMIC DNA]</scope>
    <source>
        <strain evidence="1 2">JCM 12149</strain>
    </source>
</reference>
<dbReference type="EMBL" id="BAAADM010000027">
    <property type="protein sequence ID" value="GAA0435540.1"/>
    <property type="molecule type" value="Genomic_DNA"/>
</dbReference>
<keyword evidence="2" id="KW-1185">Reference proteome</keyword>